<keyword evidence="2" id="KW-1185">Reference proteome</keyword>
<reference evidence="1 2" key="1">
    <citation type="submission" date="2019-08" db="EMBL/GenBank/DDBJ databases">
        <title>Deep-cultivation of Planctomycetes and their phenomic and genomic characterization uncovers novel biology.</title>
        <authorList>
            <person name="Wiegand S."/>
            <person name="Jogler M."/>
            <person name="Boedeker C."/>
            <person name="Pinto D."/>
            <person name="Vollmers J."/>
            <person name="Rivas-Marin E."/>
            <person name="Kohn T."/>
            <person name="Peeters S.H."/>
            <person name="Heuer A."/>
            <person name="Rast P."/>
            <person name="Oberbeckmann S."/>
            <person name="Bunk B."/>
            <person name="Jeske O."/>
            <person name="Meyerdierks A."/>
            <person name="Storesund J.E."/>
            <person name="Kallscheuer N."/>
            <person name="Luecker S."/>
            <person name="Lage O.M."/>
            <person name="Pohl T."/>
            <person name="Merkel B.J."/>
            <person name="Hornburger P."/>
            <person name="Mueller R.-W."/>
            <person name="Bruemmer F."/>
            <person name="Labrenz M."/>
            <person name="Spormann A.M."/>
            <person name="Op den Camp H."/>
            <person name="Overmann J."/>
            <person name="Amann R."/>
            <person name="Jetten M.S.M."/>
            <person name="Mascher T."/>
            <person name="Medema M.H."/>
            <person name="Devos D.P."/>
            <person name="Kaster A.-K."/>
            <person name="Ovreas L."/>
            <person name="Rohde M."/>
            <person name="Galperin M.Y."/>
            <person name="Jogler C."/>
        </authorList>
    </citation>
    <scope>NUCLEOTIDE SEQUENCE [LARGE SCALE GENOMIC DNA]</scope>
    <source>
        <strain evidence="1 2">UC8</strain>
    </source>
</reference>
<evidence type="ECO:0008006" key="3">
    <source>
        <dbReference type="Google" id="ProtNLM"/>
    </source>
</evidence>
<name>A0A5B9QTK8_9BACT</name>
<protein>
    <recommendedName>
        <fullName evidence="3">ParB/Sulfiredoxin domain-containing protein</fullName>
    </recommendedName>
</protein>
<dbReference type="OrthoDB" id="441802at2"/>
<dbReference type="RefSeq" id="WP_068130897.1">
    <property type="nucleotide sequence ID" value="NZ_CP042914.1"/>
</dbReference>
<sequence>MAKKKPAATSPSVDAAADVDKMFVPMDSISPNPANTQQHPASQIAFLVARIRQFGQYAPLQVASDNVILKGNGTYQAMQQAGLTEAWIERQPFASTSPQGVAFSIGDNRASQLGETDEDLVAMQFDALPAEFQEFTGFEAADFEEEDEEDEYGGGGLETVEASFQVIVTLENESEQQELFERLKTEGKKCKVVTL</sequence>
<dbReference type="SUPFAM" id="SSF110849">
    <property type="entry name" value="ParB/Sulfiredoxin"/>
    <property type="match status" value="1"/>
</dbReference>
<accession>A0A5B9QTK8</accession>
<organism evidence="1 2">
    <name type="scientific">Roseimaritima ulvae</name>
    <dbReference type="NCBI Taxonomy" id="980254"/>
    <lineage>
        <taxon>Bacteria</taxon>
        <taxon>Pseudomonadati</taxon>
        <taxon>Planctomycetota</taxon>
        <taxon>Planctomycetia</taxon>
        <taxon>Pirellulales</taxon>
        <taxon>Pirellulaceae</taxon>
        <taxon>Roseimaritima</taxon>
    </lineage>
</organism>
<dbReference type="EMBL" id="CP042914">
    <property type="protein sequence ID" value="QEG40416.1"/>
    <property type="molecule type" value="Genomic_DNA"/>
</dbReference>
<proteinExistence type="predicted"/>
<dbReference type="Proteomes" id="UP000325286">
    <property type="component" value="Chromosome"/>
</dbReference>
<gene>
    <name evidence="1" type="ORF">UC8_24280</name>
</gene>
<dbReference type="AlphaFoldDB" id="A0A5B9QTK8"/>
<evidence type="ECO:0000313" key="2">
    <source>
        <dbReference type="Proteomes" id="UP000325286"/>
    </source>
</evidence>
<dbReference type="KEGG" id="rul:UC8_24280"/>
<dbReference type="InterPro" id="IPR036086">
    <property type="entry name" value="ParB/Sulfiredoxin_sf"/>
</dbReference>
<evidence type="ECO:0000313" key="1">
    <source>
        <dbReference type="EMBL" id="QEG40416.1"/>
    </source>
</evidence>